<evidence type="ECO:0000313" key="2">
    <source>
        <dbReference type="Proteomes" id="UP000077786"/>
    </source>
</evidence>
<dbReference type="EMBL" id="LUTU01000007">
    <property type="protein sequence ID" value="OAJ67741.1"/>
    <property type="molecule type" value="Genomic_DNA"/>
</dbReference>
<dbReference type="AlphaFoldDB" id="A0A1B6VKJ0"/>
<proteinExistence type="predicted"/>
<organism evidence="1 2">
    <name type="scientific">Gluconobacter cerinus</name>
    <dbReference type="NCBI Taxonomy" id="38307"/>
    <lineage>
        <taxon>Bacteria</taxon>
        <taxon>Pseudomonadati</taxon>
        <taxon>Pseudomonadota</taxon>
        <taxon>Alphaproteobacteria</taxon>
        <taxon>Acetobacterales</taxon>
        <taxon>Acetobacteraceae</taxon>
        <taxon>Gluconobacter</taxon>
    </lineage>
</organism>
<dbReference type="RefSeq" id="WP_157091192.1">
    <property type="nucleotide sequence ID" value="NZ_LUTU01000007.1"/>
</dbReference>
<gene>
    <name evidence="1" type="ORF">A0123_01783</name>
</gene>
<dbReference type="Proteomes" id="UP000077786">
    <property type="component" value="Unassembled WGS sequence"/>
</dbReference>
<accession>A0A1B6VKJ0</accession>
<sequence length="57" mass="6540">MTRDLDQNMSAAIWVQHMAETLREAANEWKHTPWGRDLTSDVARIERLDGRFVGGEA</sequence>
<dbReference type="PATRIC" id="fig|38307.3.peg.1842"/>
<evidence type="ECO:0000313" key="1">
    <source>
        <dbReference type="EMBL" id="OAJ67741.1"/>
    </source>
</evidence>
<comment type="caution">
    <text evidence="1">The sequence shown here is derived from an EMBL/GenBank/DDBJ whole genome shotgun (WGS) entry which is preliminary data.</text>
</comment>
<protein>
    <submittedName>
        <fullName evidence="1">Uncharacterized protein</fullName>
    </submittedName>
</protein>
<name>A0A1B6VKJ0_9PROT</name>
<reference evidence="1 2" key="1">
    <citation type="submission" date="2016-03" db="EMBL/GenBank/DDBJ databases">
        <title>Draft genome sequence of Gluconobacter cerinus strain CECT 9110.</title>
        <authorList>
            <person name="Sainz F."/>
            <person name="Mas A."/>
            <person name="Torija M.J."/>
        </authorList>
    </citation>
    <scope>NUCLEOTIDE SEQUENCE [LARGE SCALE GENOMIC DNA]</scope>
    <source>
        <strain evidence="1 2">CECT 9110</strain>
    </source>
</reference>